<sequence>MVYKAKNGIKKNKNKIQHEIPQNRIKKTRGKYNKQNKKSKCQTPVNSNSCVSQKSMTPDNAGTSADTSNNKDKFLNVLNDNRTISITTNDDINSMDIANNDTLTSANIDLNGNSGNNNYTVCCEACAHQEDDIVRKIMECIPKEFYVSATNNGTPHENYLSKGSWEPDENHMKALDESCEIEQPFFCEFCNKICDQYDHYQFNRWCALNEDFKCYVCNQEFFDKNRLQLHEKAMDRLNKAGLGETRNTGLGRKSTKSRGVERNVGGGRSS</sequence>
<accession>A0A6G0TLD5</accession>
<evidence type="ECO:0000259" key="3">
    <source>
        <dbReference type="PROSITE" id="PS50157"/>
    </source>
</evidence>
<comment type="caution">
    <text evidence="4">The sequence shown here is derived from an EMBL/GenBank/DDBJ whole genome shotgun (WGS) entry which is preliminary data.</text>
</comment>
<feature type="region of interest" description="Disordered" evidence="2">
    <location>
        <begin position="240"/>
        <end position="270"/>
    </location>
</feature>
<feature type="compositionally biased region" description="Polar residues" evidence="2">
    <location>
        <begin position="41"/>
        <end position="68"/>
    </location>
</feature>
<evidence type="ECO:0000313" key="5">
    <source>
        <dbReference type="Proteomes" id="UP000475862"/>
    </source>
</evidence>
<dbReference type="Proteomes" id="UP000475862">
    <property type="component" value="Unassembled WGS sequence"/>
</dbReference>
<dbReference type="InterPro" id="IPR013087">
    <property type="entry name" value="Znf_C2H2_type"/>
</dbReference>
<keyword evidence="1" id="KW-0863">Zinc-finger</keyword>
<keyword evidence="5" id="KW-1185">Reference proteome</keyword>
<gene>
    <name evidence="4" type="ORF">AGLY_008941</name>
</gene>
<organism evidence="4 5">
    <name type="scientific">Aphis glycines</name>
    <name type="common">Soybean aphid</name>
    <dbReference type="NCBI Taxonomy" id="307491"/>
    <lineage>
        <taxon>Eukaryota</taxon>
        <taxon>Metazoa</taxon>
        <taxon>Ecdysozoa</taxon>
        <taxon>Arthropoda</taxon>
        <taxon>Hexapoda</taxon>
        <taxon>Insecta</taxon>
        <taxon>Pterygota</taxon>
        <taxon>Neoptera</taxon>
        <taxon>Paraneoptera</taxon>
        <taxon>Hemiptera</taxon>
        <taxon>Sternorrhyncha</taxon>
        <taxon>Aphidomorpha</taxon>
        <taxon>Aphidoidea</taxon>
        <taxon>Aphididae</taxon>
        <taxon>Aphidini</taxon>
        <taxon>Aphis</taxon>
        <taxon>Aphis</taxon>
    </lineage>
</organism>
<dbReference type="EMBL" id="VYZN01000031">
    <property type="protein sequence ID" value="KAE9533862.1"/>
    <property type="molecule type" value="Genomic_DNA"/>
</dbReference>
<name>A0A6G0TLD5_APHGL</name>
<dbReference type="PROSITE" id="PS50157">
    <property type="entry name" value="ZINC_FINGER_C2H2_2"/>
    <property type="match status" value="1"/>
</dbReference>
<feature type="region of interest" description="Disordered" evidence="2">
    <location>
        <begin position="28"/>
        <end position="70"/>
    </location>
</feature>
<evidence type="ECO:0000256" key="1">
    <source>
        <dbReference type="PROSITE-ProRule" id="PRU00042"/>
    </source>
</evidence>
<dbReference type="OrthoDB" id="6609281at2759"/>
<keyword evidence="1" id="KW-0862">Zinc</keyword>
<dbReference type="AlphaFoldDB" id="A0A6G0TLD5"/>
<feature type="compositionally biased region" description="Basic residues" evidence="2">
    <location>
        <begin position="28"/>
        <end position="40"/>
    </location>
</feature>
<evidence type="ECO:0000256" key="2">
    <source>
        <dbReference type="SAM" id="MobiDB-lite"/>
    </source>
</evidence>
<protein>
    <recommendedName>
        <fullName evidence="3">C2H2-type domain-containing protein</fullName>
    </recommendedName>
</protein>
<reference evidence="4 5" key="1">
    <citation type="submission" date="2019-08" db="EMBL/GenBank/DDBJ databases">
        <title>The genome of the soybean aphid Biotype 1, its phylome, world population structure and adaptation to the North American continent.</title>
        <authorList>
            <person name="Giordano R."/>
            <person name="Donthu R.K."/>
            <person name="Hernandez A.G."/>
            <person name="Wright C.L."/>
            <person name="Zimin A.V."/>
        </authorList>
    </citation>
    <scope>NUCLEOTIDE SEQUENCE [LARGE SCALE GENOMIC DNA]</scope>
    <source>
        <tissue evidence="4">Whole aphids</tissue>
    </source>
</reference>
<feature type="domain" description="C2H2-type" evidence="3">
    <location>
        <begin position="212"/>
        <end position="240"/>
    </location>
</feature>
<evidence type="ECO:0000313" key="4">
    <source>
        <dbReference type="EMBL" id="KAE9533862.1"/>
    </source>
</evidence>
<keyword evidence="1" id="KW-0479">Metal-binding</keyword>
<proteinExistence type="predicted"/>
<dbReference type="GO" id="GO:0008270">
    <property type="term" value="F:zinc ion binding"/>
    <property type="evidence" value="ECO:0007669"/>
    <property type="project" value="UniProtKB-KW"/>
</dbReference>